<feature type="region of interest" description="Disordered" evidence="1">
    <location>
        <begin position="49"/>
        <end position="85"/>
    </location>
</feature>
<evidence type="ECO:0000313" key="2">
    <source>
        <dbReference type="EMBL" id="OJT11718.1"/>
    </source>
</evidence>
<feature type="region of interest" description="Disordered" evidence="1">
    <location>
        <begin position="1"/>
        <end position="22"/>
    </location>
</feature>
<protein>
    <submittedName>
        <fullName evidence="2">Uncharacterized protein</fullName>
    </submittedName>
</protein>
<name>A0A1M2VVX6_TRAPU</name>
<proteinExistence type="predicted"/>
<dbReference type="AlphaFoldDB" id="A0A1M2VVX6"/>
<feature type="compositionally biased region" description="Gly residues" evidence="1">
    <location>
        <begin position="76"/>
        <end position="85"/>
    </location>
</feature>
<reference evidence="2 3" key="1">
    <citation type="submission" date="2016-10" db="EMBL/GenBank/DDBJ databases">
        <title>Genome sequence of the basidiomycete white-rot fungus Trametes pubescens.</title>
        <authorList>
            <person name="Makela M.R."/>
            <person name="Granchi Z."/>
            <person name="Peng M."/>
            <person name="De Vries R.P."/>
            <person name="Grigoriev I."/>
            <person name="Riley R."/>
            <person name="Hilden K."/>
        </authorList>
    </citation>
    <scope>NUCLEOTIDE SEQUENCE [LARGE SCALE GENOMIC DNA]</scope>
    <source>
        <strain evidence="2 3">FBCC735</strain>
    </source>
</reference>
<evidence type="ECO:0000313" key="3">
    <source>
        <dbReference type="Proteomes" id="UP000184267"/>
    </source>
</evidence>
<keyword evidence="3" id="KW-1185">Reference proteome</keyword>
<comment type="caution">
    <text evidence="2">The sequence shown here is derived from an EMBL/GenBank/DDBJ whole genome shotgun (WGS) entry which is preliminary data.</text>
</comment>
<gene>
    <name evidence="2" type="ORF">TRAPUB_11780</name>
</gene>
<evidence type="ECO:0000256" key="1">
    <source>
        <dbReference type="SAM" id="MobiDB-lite"/>
    </source>
</evidence>
<dbReference type="EMBL" id="MNAD01000587">
    <property type="protein sequence ID" value="OJT11718.1"/>
    <property type="molecule type" value="Genomic_DNA"/>
</dbReference>
<organism evidence="2 3">
    <name type="scientific">Trametes pubescens</name>
    <name type="common">White-rot fungus</name>
    <dbReference type="NCBI Taxonomy" id="154538"/>
    <lineage>
        <taxon>Eukaryota</taxon>
        <taxon>Fungi</taxon>
        <taxon>Dikarya</taxon>
        <taxon>Basidiomycota</taxon>
        <taxon>Agaricomycotina</taxon>
        <taxon>Agaricomycetes</taxon>
        <taxon>Polyporales</taxon>
        <taxon>Polyporaceae</taxon>
        <taxon>Trametes</taxon>
    </lineage>
</organism>
<dbReference type="Proteomes" id="UP000184267">
    <property type="component" value="Unassembled WGS sequence"/>
</dbReference>
<accession>A0A1M2VVX6</accession>
<sequence length="85" mass="8416">MNLRDADGKDAGTDTVTTGGAGALETWHAERGTAGAGTLVFASNFVESLGGPLDRSDGEPGNESDLGILPQDEASVGGGEAKVAV</sequence>
<feature type="compositionally biased region" description="Basic and acidic residues" evidence="1">
    <location>
        <begin position="1"/>
        <end position="12"/>
    </location>
</feature>